<keyword evidence="1" id="KW-0472">Membrane</keyword>
<keyword evidence="1" id="KW-0812">Transmembrane</keyword>
<gene>
    <name evidence="2" type="ORF">PVNG_04478</name>
</gene>
<name>A0A0J9U2H6_PLAVI</name>
<dbReference type="AlphaFoldDB" id="A0A0J9U2H6"/>
<evidence type="ECO:0000256" key="1">
    <source>
        <dbReference type="SAM" id="Phobius"/>
    </source>
</evidence>
<proteinExistence type="predicted"/>
<protein>
    <recommendedName>
        <fullName evidence="4">PIR Superfamily Protein</fullName>
    </recommendedName>
</protein>
<feature type="transmembrane region" description="Helical" evidence="1">
    <location>
        <begin position="294"/>
        <end position="316"/>
    </location>
</feature>
<dbReference type="EMBL" id="KQ235190">
    <property type="protein sequence ID" value="KNA02247.1"/>
    <property type="molecule type" value="Genomic_DNA"/>
</dbReference>
<evidence type="ECO:0000313" key="3">
    <source>
        <dbReference type="Proteomes" id="UP000053239"/>
    </source>
</evidence>
<organism evidence="2 3">
    <name type="scientific">Plasmodium vivax North Korean</name>
    <dbReference type="NCBI Taxonomy" id="1035514"/>
    <lineage>
        <taxon>Eukaryota</taxon>
        <taxon>Sar</taxon>
        <taxon>Alveolata</taxon>
        <taxon>Apicomplexa</taxon>
        <taxon>Aconoidasida</taxon>
        <taxon>Haemosporida</taxon>
        <taxon>Plasmodiidae</taxon>
        <taxon>Plasmodium</taxon>
        <taxon>Plasmodium (Plasmodium)</taxon>
    </lineage>
</organism>
<evidence type="ECO:0000313" key="2">
    <source>
        <dbReference type="EMBL" id="KNA02247.1"/>
    </source>
</evidence>
<dbReference type="Pfam" id="PF05795">
    <property type="entry name" value="Plasmodium_Vir"/>
    <property type="match status" value="1"/>
</dbReference>
<dbReference type="Proteomes" id="UP000053239">
    <property type="component" value="Unassembled WGS sequence"/>
</dbReference>
<dbReference type="OrthoDB" id="386971at2759"/>
<sequence length="322" mass="39282">MKYHETYINVYLTEDKISTEKKEEWKVREILNKKVHDYYCKPCERFKNICNGEFLNICKIIRKNLKEIYDISPGKERNKHCLYYKYWFYEKLMSKFNSNSLSQCFNRIITEFEHFKIYAHYGYIDYSCQYDLNRINMDNLKIHVEKKYLHDYFNNYDMIDNSIRKCDSKNKNIYKEYLTSIIELYKKHKNDECSSDDHNYMLNKCENYFFPQEYYNPQYLLSILERCIPGKEITKNIIKEKYLEMENSRPKINLKCSEGTYWIDYKFERSMICTDKQEGDIVSAGVNKSPSFSYYQIIFNGIFTLIGVFFLFFLFYKVKILP</sequence>
<keyword evidence="1" id="KW-1133">Transmembrane helix</keyword>
<accession>A0A0J9U2H6</accession>
<reference evidence="2 3" key="1">
    <citation type="submission" date="2011-09" db="EMBL/GenBank/DDBJ databases">
        <title>The Genome Sequence of Plasmodium vivax North Korean.</title>
        <authorList>
            <consortium name="The Broad Institute Genome Sequencing Platform"/>
            <consortium name="The Broad Institute Genome Sequencing Center for Infectious Disease"/>
            <person name="Neafsey D."/>
            <person name="Carlton J."/>
            <person name="Barnwell J."/>
            <person name="Collins W."/>
            <person name="Escalante A."/>
            <person name="Mullikin J."/>
            <person name="Saul A."/>
            <person name="Guigo R."/>
            <person name="Camara F."/>
            <person name="Young S.K."/>
            <person name="Zeng Q."/>
            <person name="Gargeya S."/>
            <person name="Fitzgerald M."/>
            <person name="Haas B."/>
            <person name="Abouelleil A."/>
            <person name="Alvarado L."/>
            <person name="Arachchi H.M."/>
            <person name="Berlin A."/>
            <person name="Brown A."/>
            <person name="Chapman S.B."/>
            <person name="Chen Z."/>
            <person name="Dunbar C."/>
            <person name="Freedman E."/>
            <person name="Gearin G."/>
            <person name="Gellesch M."/>
            <person name="Goldberg J."/>
            <person name="Griggs A."/>
            <person name="Gujja S."/>
            <person name="Heiman D."/>
            <person name="Howarth C."/>
            <person name="Larson L."/>
            <person name="Lui A."/>
            <person name="MacDonald P.J.P."/>
            <person name="Montmayeur A."/>
            <person name="Murphy C."/>
            <person name="Neiman D."/>
            <person name="Pearson M."/>
            <person name="Priest M."/>
            <person name="Roberts A."/>
            <person name="Saif S."/>
            <person name="Shea T."/>
            <person name="Shenoy N."/>
            <person name="Sisk P."/>
            <person name="Stolte C."/>
            <person name="Sykes S."/>
            <person name="Wortman J."/>
            <person name="Nusbaum C."/>
            <person name="Birren B."/>
        </authorList>
    </citation>
    <scope>NUCLEOTIDE SEQUENCE [LARGE SCALE GENOMIC DNA]</scope>
    <source>
        <strain evidence="2 3">North Korean</strain>
    </source>
</reference>
<dbReference type="InterPro" id="IPR008780">
    <property type="entry name" value="Plasmodium_Vir"/>
</dbReference>
<evidence type="ECO:0008006" key="4">
    <source>
        <dbReference type="Google" id="ProtNLM"/>
    </source>
</evidence>